<protein>
    <submittedName>
        <fullName evidence="1">Uncharacterized protein</fullName>
    </submittedName>
</protein>
<dbReference type="EMBL" id="ML995486">
    <property type="protein sequence ID" value="KAF2141767.1"/>
    <property type="molecule type" value="Genomic_DNA"/>
</dbReference>
<evidence type="ECO:0000313" key="2">
    <source>
        <dbReference type="Proteomes" id="UP000799438"/>
    </source>
</evidence>
<dbReference type="Proteomes" id="UP000799438">
    <property type="component" value="Unassembled WGS sequence"/>
</dbReference>
<dbReference type="AlphaFoldDB" id="A0A6A6BFS2"/>
<reference evidence="1" key="1">
    <citation type="journal article" date="2020" name="Stud. Mycol.">
        <title>101 Dothideomycetes genomes: a test case for predicting lifestyles and emergence of pathogens.</title>
        <authorList>
            <person name="Haridas S."/>
            <person name="Albert R."/>
            <person name="Binder M."/>
            <person name="Bloem J."/>
            <person name="Labutti K."/>
            <person name="Salamov A."/>
            <person name="Andreopoulos B."/>
            <person name="Baker S."/>
            <person name="Barry K."/>
            <person name="Bills G."/>
            <person name="Bluhm B."/>
            <person name="Cannon C."/>
            <person name="Castanera R."/>
            <person name="Culley D."/>
            <person name="Daum C."/>
            <person name="Ezra D."/>
            <person name="Gonzalez J."/>
            <person name="Henrissat B."/>
            <person name="Kuo A."/>
            <person name="Liang C."/>
            <person name="Lipzen A."/>
            <person name="Lutzoni F."/>
            <person name="Magnuson J."/>
            <person name="Mondo S."/>
            <person name="Nolan M."/>
            <person name="Ohm R."/>
            <person name="Pangilinan J."/>
            <person name="Park H.-J."/>
            <person name="Ramirez L."/>
            <person name="Alfaro M."/>
            <person name="Sun H."/>
            <person name="Tritt A."/>
            <person name="Yoshinaga Y."/>
            <person name="Zwiers L.-H."/>
            <person name="Turgeon B."/>
            <person name="Goodwin S."/>
            <person name="Spatafora J."/>
            <person name="Crous P."/>
            <person name="Grigoriev I."/>
        </authorList>
    </citation>
    <scope>NUCLEOTIDE SEQUENCE</scope>
    <source>
        <strain evidence="1">CBS 121167</strain>
    </source>
</reference>
<dbReference type="RefSeq" id="XP_033397479.1">
    <property type="nucleotide sequence ID" value="XM_033542122.1"/>
</dbReference>
<dbReference type="GeneID" id="54299619"/>
<accession>A0A6A6BFS2</accession>
<sequence>MSASLGQNKRLWMRSRLPFLNTHYDQAPTPEHGNLEISNAIIRRTIEHRFIRHSVPTMLKVQNQVFNPGPLYRLPGELLLMIMEYCIGYSAHRWLIMNQRREAETSIAIFSVCRKFRLLAQKYILPNIIWGFDFKYELLSVFRFRSKTPEKCLMESTLIHPFPDPEKWLIHNKIRLLEHDYISREIAVRLKPHNLPLQPGPIRHTVKITWQTVRSQIAKSVNDGMEPKFSRTIDCGTQMSQLHSHLRNANHDNCSIWDVDVPLPMIVGKLSVQLAWEGSELTWADNVVIIPQRLGWMIFNFRNFTRGFEHTAILRRLYDLIIRIPPHPDGKTVRRVIIRSEPDSQPQARESLQDVAHFTMFLDGYQLDQDPKPWFQGAKRFFCMKENPTYLKLWNYLNTNWRLDFQI</sequence>
<evidence type="ECO:0000313" key="1">
    <source>
        <dbReference type="EMBL" id="KAF2141767.1"/>
    </source>
</evidence>
<proteinExistence type="predicted"/>
<name>A0A6A6BFS2_9PEZI</name>
<organism evidence="1 2">
    <name type="scientific">Aplosporella prunicola CBS 121167</name>
    <dbReference type="NCBI Taxonomy" id="1176127"/>
    <lineage>
        <taxon>Eukaryota</taxon>
        <taxon>Fungi</taxon>
        <taxon>Dikarya</taxon>
        <taxon>Ascomycota</taxon>
        <taxon>Pezizomycotina</taxon>
        <taxon>Dothideomycetes</taxon>
        <taxon>Dothideomycetes incertae sedis</taxon>
        <taxon>Botryosphaeriales</taxon>
        <taxon>Aplosporellaceae</taxon>
        <taxon>Aplosporella</taxon>
    </lineage>
</organism>
<keyword evidence="2" id="KW-1185">Reference proteome</keyword>
<gene>
    <name evidence="1" type="ORF">K452DRAFT_298433</name>
</gene>